<proteinExistence type="predicted"/>
<sequence>MNWFLRRNAGTVLPVLRRKERCREEFQLLLCISRSSTAHLLSSASDNYCIDVSSD</sequence>
<reference evidence="1" key="1">
    <citation type="journal article" date="2007" name="Science">
        <title>Draft genome of the filarial nematode parasite Brugia malayi.</title>
        <authorList>
            <person name="Ghedin E."/>
            <person name="Wang S."/>
            <person name="Spiro D."/>
            <person name="Caler E."/>
            <person name="Zhao Q."/>
            <person name="Crabtree J."/>
            <person name="Allen J.E."/>
            <person name="Delcher A.L."/>
            <person name="Guiliano D.B."/>
            <person name="Miranda-Saavedra D."/>
            <person name="Angiuoli S.V."/>
            <person name="Creasy T."/>
            <person name="Amedeo P."/>
            <person name="Haas B."/>
            <person name="El-Sayed N.M."/>
            <person name="Wortman J.R."/>
            <person name="Feldblyum T."/>
            <person name="Tallon L."/>
            <person name="Schatz M."/>
            <person name="Shumway M."/>
            <person name="Koo H."/>
            <person name="Salzberg S.L."/>
            <person name="Schobel S."/>
            <person name="Pertea M."/>
            <person name="Pop M."/>
            <person name="White O."/>
            <person name="Barton G.J."/>
            <person name="Carlow C.K."/>
            <person name="Crawford M.J."/>
            <person name="Daub J."/>
            <person name="Dimmic M.W."/>
            <person name="Estes C.F."/>
            <person name="Foster J.M."/>
            <person name="Ganatra M."/>
            <person name="Gregory W.F."/>
            <person name="Johnson N.M."/>
            <person name="Jin J."/>
            <person name="Komuniecki R."/>
            <person name="Korf I."/>
            <person name="Kumar S."/>
            <person name="Laney S."/>
            <person name="Li B.W."/>
            <person name="Li W."/>
            <person name="Lindblom T.H."/>
            <person name="Lustigman S."/>
            <person name="Ma D."/>
            <person name="Maina C.V."/>
            <person name="Martin D.M."/>
            <person name="McCarter J.P."/>
            <person name="McReynolds L."/>
            <person name="Mitreva M."/>
            <person name="Nutman T.B."/>
            <person name="Parkinson J."/>
            <person name="Peregrin-Alvarez J.M."/>
            <person name="Poole C."/>
            <person name="Ren Q."/>
            <person name="Saunders L."/>
            <person name="Sluder A.E."/>
            <person name="Smith K."/>
            <person name="Stanke M."/>
            <person name="Unnasch T.R."/>
            <person name="Ware J."/>
            <person name="Wei A.D."/>
            <person name="Weil G."/>
            <person name="Williams D.J."/>
            <person name="Zhang Y."/>
            <person name="Williams S.A."/>
            <person name="Fraser-Liggett C."/>
            <person name="Slatko B."/>
            <person name="Blaxter M.L."/>
            <person name="Scott A.L."/>
        </authorList>
    </citation>
    <scope>NUCLEOTIDE SEQUENCE</scope>
    <source>
        <strain evidence="1">FR3</strain>
    </source>
</reference>
<dbReference type="AlphaFoldDB" id="A0A1I9G5W3"/>
<dbReference type="EMBL" id="LN857024">
    <property type="protein sequence ID" value="CDQ02060.1"/>
    <property type="molecule type" value="Genomic_DNA"/>
</dbReference>
<gene>
    <name evidence="1" type="primary">Bm1621</name>
    <name evidence="1" type="ORF">BM_Bm1621</name>
</gene>
<evidence type="ECO:0000313" key="1">
    <source>
        <dbReference type="EMBL" id="CDQ02060.1"/>
    </source>
</evidence>
<name>A0A1I9G5W3_BRUMA</name>
<protein>
    <submittedName>
        <fullName evidence="1">Bm1621</fullName>
    </submittedName>
</protein>
<reference evidence="1" key="2">
    <citation type="submission" date="2012-12" db="EMBL/GenBank/DDBJ databases">
        <authorList>
            <consortium name="WormBase Consortium"/>
            <person name="Ghedin E."/>
            <person name="Paulini M."/>
        </authorList>
    </citation>
    <scope>NUCLEOTIDE SEQUENCE</scope>
    <source>
        <strain evidence="1">FR3</strain>
    </source>
</reference>
<accession>A0A1I9G5W3</accession>
<organism evidence="1">
    <name type="scientific">Brugia malayi</name>
    <name type="common">Filarial nematode worm</name>
    <dbReference type="NCBI Taxonomy" id="6279"/>
    <lineage>
        <taxon>Eukaryota</taxon>
        <taxon>Metazoa</taxon>
        <taxon>Ecdysozoa</taxon>
        <taxon>Nematoda</taxon>
        <taxon>Chromadorea</taxon>
        <taxon>Rhabditida</taxon>
        <taxon>Spirurina</taxon>
        <taxon>Spiruromorpha</taxon>
        <taxon>Filarioidea</taxon>
        <taxon>Onchocercidae</taxon>
        <taxon>Brugia</taxon>
    </lineage>
</organism>